<dbReference type="Proteomes" id="UP000515349">
    <property type="component" value="Chromosome"/>
</dbReference>
<dbReference type="InterPro" id="IPR029063">
    <property type="entry name" value="SAM-dependent_MTases_sf"/>
</dbReference>
<dbReference type="EMBL" id="JACEUX010000001">
    <property type="protein sequence ID" value="MBA5246258.1"/>
    <property type="molecule type" value="Genomic_DNA"/>
</dbReference>
<dbReference type="AlphaFoldDB" id="A0A7D7QTS8"/>
<dbReference type="EMBL" id="CP059472">
    <property type="protein sequence ID" value="QMS98367.1"/>
    <property type="molecule type" value="Genomic_DNA"/>
</dbReference>
<keyword evidence="4" id="KW-0489">Methyltransferase</keyword>
<sequence length="378" mass="42834">MLRKEIQDYIRANINTDLPALLLRKSPFDDISIQEIAQQVKGLKVAQRKFPFLLKEGIQFPPGLNLEQASSQSTAQFKACGLSGEKYLDLTSGFGIDAWFMSEDFRDITLVEQDRDLIDLVQHNWKILGRPANFVNDSLESFLKRNSERFDVVYLDPARRDQHKNKKFLLEDLSPNLLEIQEDLFRISDHIIIKLSPLIDISYLLGAVRNISKIQIIAVRNEVKELVLHLRTDAAAVPLIEAINLESEEPSFGFKAASEAACSVEYSEPEQFLYLPNTAVLKSGAFNLIAFRFNLKKLHPNTHVYTSAVKVDDFPGRVMQVDTVEAKSIKKGGKFNIVSKNYPLTPDQIRKKYKISDGGSQYLIFTQSVKGKIILKSS</sequence>
<dbReference type="KEGG" id="cbau:H1R16_11805"/>
<dbReference type="Pfam" id="PF22013">
    <property type="entry name" value="PG_1098_Fer"/>
    <property type="match status" value="1"/>
</dbReference>
<feature type="domain" description="THUMP-like" evidence="1">
    <location>
        <begin position="323"/>
        <end position="371"/>
    </location>
</feature>
<proteinExistence type="predicted"/>
<accession>A0A7D7QTS8</accession>
<gene>
    <name evidence="4" type="ORF">H1R16_11805</name>
    <name evidence="3" type="ORF">H2507_03655</name>
</gene>
<evidence type="ECO:0000313" key="6">
    <source>
        <dbReference type="Proteomes" id="UP000539710"/>
    </source>
</evidence>
<evidence type="ECO:0000313" key="5">
    <source>
        <dbReference type="Proteomes" id="UP000515349"/>
    </source>
</evidence>
<dbReference type="CDD" id="cd02440">
    <property type="entry name" value="AdoMet_MTases"/>
    <property type="match status" value="1"/>
</dbReference>
<organism evidence="4 5">
    <name type="scientific">Marnyiella aurantia</name>
    <dbReference type="NCBI Taxonomy" id="2758037"/>
    <lineage>
        <taxon>Bacteria</taxon>
        <taxon>Pseudomonadati</taxon>
        <taxon>Bacteroidota</taxon>
        <taxon>Flavobacteriia</taxon>
        <taxon>Flavobacteriales</taxon>
        <taxon>Weeksellaceae</taxon>
        <taxon>Marnyiella</taxon>
    </lineage>
</organism>
<dbReference type="Pfam" id="PF18096">
    <property type="entry name" value="Thump_like"/>
    <property type="match status" value="1"/>
</dbReference>
<dbReference type="Gene3D" id="1.10.10.1110">
    <property type="entry name" value="Methyltransferase PG1098, N-terminal domain"/>
    <property type="match status" value="1"/>
</dbReference>
<reference evidence="3" key="3">
    <citation type="submission" date="2020-07" db="EMBL/GenBank/DDBJ databases">
        <authorList>
            <person name="Yang C."/>
        </authorList>
    </citation>
    <scope>NUCLEOTIDE SEQUENCE</scope>
    <source>
        <strain evidence="3">Cx-624</strain>
    </source>
</reference>
<dbReference type="InterPro" id="IPR041497">
    <property type="entry name" value="Thump-like"/>
</dbReference>
<dbReference type="RefSeq" id="WP_181886346.1">
    <property type="nucleotide sequence ID" value="NZ_CP059472.1"/>
</dbReference>
<keyword evidence="3" id="KW-0808">Transferase</keyword>
<dbReference type="Proteomes" id="UP000539710">
    <property type="component" value="Unassembled WGS sequence"/>
</dbReference>
<reference evidence="4 5" key="1">
    <citation type="submission" date="2020-07" db="EMBL/GenBank/DDBJ databases">
        <title>Chryseobacterium sp.cx-624.</title>
        <authorList>
            <person name="Yang C."/>
        </authorList>
    </citation>
    <scope>NUCLEOTIDE SEQUENCE [LARGE SCALE GENOMIC DNA]</scope>
    <source>
        <strain evidence="5">cx-624</strain>
        <strain evidence="4">Cx-624</strain>
    </source>
</reference>
<dbReference type="GO" id="GO:0008168">
    <property type="term" value="F:methyltransferase activity"/>
    <property type="evidence" value="ECO:0007669"/>
    <property type="project" value="UniProtKB-KW"/>
</dbReference>
<dbReference type="Gene3D" id="3.40.50.150">
    <property type="entry name" value="Vaccinia Virus protein VP39"/>
    <property type="match status" value="1"/>
</dbReference>
<dbReference type="Pfam" id="PF03602">
    <property type="entry name" value="Cons_hypoth95"/>
    <property type="match status" value="1"/>
</dbReference>
<evidence type="ECO:0000259" key="2">
    <source>
        <dbReference type="Pfam" id="PF22013"/>
    </source>
</evidence>
<dbReference type="GO" id="GO:0032259">
    <property type="term" value="P:methylation"/>
    <property type="evidence" value="ECO:0007669"/>
    <property type="project" value="UniProtKB-KW"/>
</dbReference>
<protein>
    <submittedName>
        <fullName evidence="4">RsmD family RNA methyltransferase</fullName>
    </submittedName>
</protein>
<dbReference type="SUPFAM" id="SSF53335">
    <property type="entry name" value="S-adenosyl-L-methionine-dependent methyltransferases"/>
    <property type="match status" value="1"/>
</dbReference>
<evidence type="ECO:0000313" key="4">
    <source>
        <dbReference type="EMBL" id="QMS98367.1"/>
    </source>
</evidence>
<keyword evidence="6" id="KW-1185">Reference proteome</keyword>
<evidence type="ECO:0000313" key="3">
    <source>
        <dbReference type="EMBL" id="MBA5246258.1"/>
    </source>
</evidence>
<reference evidence="6" key="2">
    <citation type="submission" date="2020-07" db="EMBL/GenBank/DDBJ databases">
        <title>Flavobacterium sp. xlx-214.</title>
        <authorList>
            <person name="Yang C."/>
        </authorList>
    </citation>
    <scope>NUCLEOTIDE SEQUENCE [LARGE SCALE GENOMIC DNA]</scope>
    <source>
        <strain evidence="6">CX-624</strain>
    </source>
</reference>
<feature type="domain" description="PG-1098 ferredoxin-like" evidence="2">
    <location>
        <begin position="272"/>
        <end position="315"/>
    </location>
</feature>
<dbReference type="InterPro" id="IPR054168">
    <property type="entry name" value="PG_1098_Fer"/>
</dbReference>
<name>A0A7D7QTS8_9FLAO</name>
<evidence type="ECO:0000259" key="1">
    <source>
        <dbReference type="Pfam" id="PF18096"/>
    </source>
</evidence>